<dbReference type="OrthoDB" id="2086300at2"/>
<gene>
    <name evidence="1" type="ORF">SAMN05661086_00905</name>
</gene>
<evidence type="ECO:0000313" key="1">
    <source>
        <dbReference type="EMBL" id="SFR67920.1"/>
    </source>
</evidence>
<protein>
    <submittedName>
        <fullName evidence="1">Uncharacterized protein</fullName>
    </submittedName>
</protein>
<dbReference type="STRING" id="37658.SAMN05661086_00905"/>
<dbReference type="Proteomes" id="UP000199659">
    <property type="component" value="Unassembled WGS sequence"/>
</dbReference>
<sequence>MKYFLIEQNKDFSHTPQILDWFGKIDVDKLNVETAEEIPFRTVLNVKADPNLFYPDILTFPFFMCSKKVFEVVKLFEPNLEYKEIIFQDHQKNSDVDFYYLPILHKVDCLDSRSQFNLNKSEVIKPVIQETNIINRSVFLLDGIKKRTVVMRLDLVEALLRREITGLGIEEIEVIKGGK</sequence>
<keyword evidence="2" id="KW-1185">Reference proteome</keyword>
<dbReference type="EMBL" id="FOYZ01000003">
    <property type="protein sequence ID" value="SFR67920.1"/>
    <property type="molecule type" value="Genomic_DNA"/>
</dbReference>
<dbReference type="RefSeq" id="WP_092559514.1">
    <property type="nucleotide sequence ID" value="NZ_FOYZ01000003.1"/>
</dbReference>
<dbReference type="AlphaFoldDB" id="A0A1I6INU1"/>
<evidence type="ECO:0000313" key="2">
    <source>
        <dbReference type="Proteomes" id="UP000199659"/>
    </source>
</evidence>
<proteinExistence type="predicted"/>
<accession>A0A1I6INU1</accession>
<organism evidence="1 2">
    <name type="scientific">Anaeromicropila populeti</name>
    <dbReference type="NCBI Taxonomy" id="37658"/>
    <lineage>
        <taxon>Bacteria</taxon>
        <taxon>Bacillati</taxon>
        <taxon>Bacillota</taxon>
        <taxon>Clostridia</taxon>
        <taxon>Lachnospirales</taxon>
        <taxon>Lachnospiraceae</taxon>
        <taxon>Anaeromicropila</taxon>
    </lineage>
</organism>
<reference evidence="1 2" key="1">
    <citation type="submission" date="2016-10" db="EMBL/GenBank/DDBJ databases">
        <authorList>
            <person name="de Groot N.N."/>
        </authorList>
    </citation>
    <scope>NUCLEOTIDE SEQUENCE [LARGE SCALE GENOMIC DNA]</scope>
    <source>
        <strain evidence="1 2">743A</strain>
    </source>
</reference>
<name>A0A1I6INU1_9FIRM</name>